<dbReference type="PANTHER" id="PTHR30558">
    <property type="entry name" value="EXBD MEMBRANE COMPONENT OF PMF-DRIVEN MACROMOLECULE IMPORT SYSTEM"/>
    <property type="match status" value="1"/>
</dbReference>
<sequence>MSRVLFGQSVLSASSAKKAQSSDDNLIPLINVVFLMLIFFMVAGQIQSSDAVSVQPPESFSETRQAEDGITLIVTVDGLLYLDNQNVDEAGLVSGLLDAFSKAIKPDAFVVLVKVDAGLPVDALQTVLRQIKATGLGRVSLATRRVQVGEA</sequence>
<gene>
    <name evidence="9" type="ORF">SAMN05421760_101362</name>
</gene>
<evidence type="ECO:0000256" key="1">
    <source>
        <dbReference type="ARBA" id="ARBA00004162"/>
    </source>
</evidence>
<keyword evidence="3" id="KW-1003">Cell membrane</keyword>
<keyword evidence="5 8" id="KW-1133">Transmembrane helix</keyword>
<evidence type="ECO:0000256" key="8">
    <source>
        <dbReference type="SAM" id="Phobius"/>
    </source>
</evidence>
<protein>
    <submittedName>
        <fullName evidence="9">Outer membrane transport energization protein ExbD</fullName>
    </submittedName>
</protein>
<name>A0A1N7IZ56_9GAMM</name>
<proteinExistence type="inferred from homology"/>
<accession>A0A1N7IZ56</accession>
<dbReference type="Gene3D" id="3.30.420.270">
    <property type="match status" value="1"/>
</dbReference>
<evidence type="ECO:0000256" key="7">
    <source>
        <dbReference type="RuleBase" id="RU003879"/>
    </source>
</evidence>
<dbReference type="InterPro" id="IPR003400">
    <property type="entry name" value="ExbD"/>
</dbReference>
<dbReference type="RefSeq" id="WP_054342568.1">
    <property type="nucleotide sequence ID" value="NZ_FTOE01000001.1"/>
</dbReference>
<dbReference type="Proteomes" id="UP000185999">
    <property type="component" value="Unassembled WGS sequence"/>
</dbReference>
<evidence type="ECO:0000313" key="9">
    <source>
        <dbReference type="EMBL" id="SIS42334.1"/>
    </source>
</evidence>
<evidence type="ECO:0000256" key="4">
    <source>
        <dbReference type="ARBA" id="ARBA00022692"/>
    </source>
</evidence>
<feature type="transmembrane region" description="Helical" evidence="8">
    <location>
        <begin position="26"/>
        <end position="43"/>
    </location>
</feature>
<dbReference type="AlphaFoldDB" id="A0A1N7IZ56"/>
<organism evidence="9 10">
    <name type="scientific">Neptunomonas antarctica</name>
    <dbReference type="NCBI Taxonomy" id="619304"/>
    <lineage>
        <taxon>Bacteria</taxon>
        <taxon>Pseudomonadati</taxon>
        <taxon>Pseudomonadota</taxon>
        <taxon>Gammaproteobacteria</taxon>
        <taxon>Oceanospirillales</taxon>
        <taxon>Oceanospirillaceae</taxon>
        <taxon>Neptunomonas</taxon>
    </lineage>
</organism>
<evidence type="ECO:0000256" key="5">
    <source>
        <dbReference type="ARBA" id="ARBA00022989"/>
    </source>
</evidence>
<keyword evidence="6 8" id="KW-0472">Membrane</keyword>
<evidence type="ECO:0000256" key="6">
    <source>
        <dbReference type="ARBA" id="ARBA00023136"/>
    </source>
</evidence>
<dbReference type="Pfam" id="PF02472">
    <property type="entry name" value="ExbD"/>
    <property type="match status" value="1"/>
</dbReference>
<dbReference type="GO" id="GO:0022857">
    <property type="term" value="F:transmembrane transporter activity"/>
    <property type="evidence" value="ECO:0007669"/>
    <property type="project" value="InterPro"/>
</dbReference>
<dbReference type="OrthoDB" id="9793581at2"/>
<evidence type="ECO:0000256" key="3">
    <source>
        <dbReference type="ARBA" id="ARBA00022475"/>
    </source>
</evidence>
<dbReference type="EMBL" id="FTOE01000001">
    <property type="protein sequence ID" value="SIS42334.1"/>
    <property type="molecule type" value="Genomic_DNA"/>
</dbReference>
<evidence type="ECO:0000256" key="2">
    <source>
        <dbReference type="ARBA" id="ARBA00005811"/>
    </source>
</evidence>
<dbReference type="GO" id="GO:0015031">
    <property type="term" value="P:protein transport"/>
    <property type="evidence" value="ECO:0007669"/>
    <property type="project" value="UniProtKB-KW"/>
</dbReference>
<keyword evidence="4 7" id="KW-0812">Transmembrane</keyword>
<evidence type="ECO:0000313" key="10">
    <source>
        <dbReference type="Proteomes" id="UP000185999"/>
    </source>
</evidence>
<dbReference type="STRING" id="619304.SAMN05421760_101362"/>
<reference evidence="10" key="1">
    <citation type="submission" date="2017-01" db="EMBL/GenBank/DDBJ databases">
        <authorList>
            <person name="Varghese N."/>
            <person name="Submissions S."/>
        </authorList>
    </citation>
    <scope>NUCLEOTIDE SEQUENCE [LARGE SCALE GENOMIC DNA]</scope>
    <source>
        <strain evidence="10">DSM 22306</strain>
    </source>
</reference>
<keyword evidence="10" id="KW-1185">Reference proteome</keyword>
<dbReference type="GO" id="GO:0005886">
    <property type="term" value="C:plasma membrane"/>
    <property type="evidence" value="ECO:0007669"/>
    <property type="project" value="UniProtKB-SubCell"/>
</dbReference>
<dbReference type="PANTHER" id="PTHR30558:SF3">
    <property type="entry name" value="BIOPOLYMER TRANSPORT PROTEIN EXBD-RELATED"/>
    <property type="match status" value="1"/>
</dbReference>
<comment type="similarity">
    <text evidence="2 7">Belongs to the ExbD/TolR family.</text>
</comment>
<keyword evidence="7" id="KW-0813">Transport</keyword>
<keyword evidence="7" id="KW-0653">Protein transport</keyword>
<comment type="subcellular location">
    <subcellularLocation>
        <location evidence="1">Cell membrane</location>
        <topology evidence="1">Single-pass membrane protein</topology>
    </subcellularLocation>
    <subcellularLocation>
        <location evidence="7">Cell membrane</location>
        <topology evidence="7">Single-pass type II membrane protein</topology>
    </subcellularLocation>
</comment>